<dbReference type="InterPro" id="IPR000387">
    <property type="entry name" value="Tyr_Pase_dom"/>
</dbReference>
<dbReference type="InterPro" id="IPR016130">
    <property type="entry name" value="Tyr_Pase_AS"/>
</dbReference>
<dbReference type="SUPFAM" id="SSF52799">
    <property type="entry name" value="(Phosphotyrosine protein) phosphatases II"/>
    <property type="match status" value="1"/>
</dbReference>
<evidence type="ECO:0000259" key="1">
    <source>
        <dbReference type="PROSITE" id="PS50056"/>
    </source>
</evidence>
<evidence type="ECO:0000313" key="2">
    <source>
        <dbReference type="EMBL" id="GBE78636.1"/>
    </source>
</evidence>
<dbReference type="OrthoDB" id="432447at2759"/>
<gene>
    <name evidence="2" type="ORF">SCP_0115250</name>
</gene>
<dbReference type="AlphaFoldDB" id="A0A401G8Y3"/>
<comment type="caution">
    <text evidence="2">The sequence shown here is derived from an EMBL/GenBank/DDBJ whole genome shotgun (WGS) entry which is preliminary data.</text>
</comment>
<protein>
    <recommendedName>
        <fullName evidence="1">Tyrosine specific protein phosphatases domain-containing protein</fullName>
    </recommendedName>
</protein>
<dbReference type="EMBL" id="BFAD01000001">
    <property type="protein sequence ID" value="GBE78636.1"/>
    <property type="molecule type" value="Genomic_DNA"/>
</dbReference>
<organism evidence="2 3">
    <name type="scientific">Sparassis crispa</name>
    <dbReference type="NCBI Taxonomy" id="139825"/>
    <lineage>
        <taxon>Eukaryota</taxon>
        <taxon>Fungi</taxon>
        <taxon>Dikarya</taxon>
        <taxon>Basidiomycota</taxon>
        <taxon>Agaricomycotina</taxon>
        <taxon>Agaricomycetes</taxon>
        <taxon>Polyporales</taxon>
        <taxon>Sparassidaceae</taxon>
        <taxon>Sparassis</taxon>
    </lineage>
</organism>
<dbReference type="InParanoid" id="A0A401G8Y3"/>
<sequence>MPMMVDVSDVHGLLAGIAQRHFREHAVREVDTLASFMCTVKAKATMSGEWYQWKKVSKYVASGHQLFRSSAPNYNIREGDRSQRLTAPAVKFLTDQGIDSIISFNEFSYRDDEKKLLADAKISYLHFSLEDYAAPTLAQLESAITFFTDPKQHSTLVHCGFGHGRTGTGVTALQLAATEGDNPTESEWMNENYVEEPVQMEVLRKLRGKLGKS</sequence>
<dbReference type="GeneID" id="38775553"/>
<dbReference type="RefSeq" id="XP_027609549.1">
    <property type="nucleotide sequence ID" value="XM_027753748.1"/>
</dbReference>
<dbReference type="Proteomes" id="UP000287166">
    <property type="component" value="Unassembled WGS sequence"/>
</dbReference>
<accession>A0A401G8Y3</accession>
<dbReference type="STRING" id="139825.A0A401G8Y3"/>
<name>A0A401G8Y3_9APHY</name>
<reference evidence="2 3" key="1">
    <citation type="journal article" date="2018" name="Sci. Rep.">
        <title>Genome sequence of the cauliflower mushroom Sparassis crispa (Hanabiratake) and its association with beneficial usage.</title>
        <authorList>
            <person name="Kiyama R."/>
            <person name="Furutani Y."/>
            <person name="Kawaguchi K."/>
            <person name="Nakanishi T."/>
        </authorList>
    </citation>
    <scope>NUCLEOTIDE SEQUENCE [LARGE SCALE GENOMIC DNA]</scope>
</reference>
<dbReference type="Pfam" id="PF22785">
    <property type="entry name" value="Tc-R-P"/>
    <property type="match status" value="1"/>
</dbReference>
<dbReference type="Gene3D" id="3.90.190.10">
    <property type="entry name" value="Protein tyrosine phosphatase superfamily"/>
    <property type="match status" value="1"/>
</dbReference>
<dbReference type="PROSITE" id="PS00383">
    <property type="entry name" value="TYR_PHOSPHATASE_1"/>
    <property type="match status" value="1"/>
</dbReference>
<dbReference type="PROSITE" id="PS50056">
    <property type="entry name" value="TYR_PHOSPHATASE_2"/>
    <property type="match status" value="1"/>
</dbReference>
<dbReference type="InterPro" id="IPR029021">
    <property type="entry name" value="Prot-tyrosine_phosphatase-like"/>
</dbReference>
<proteinExistence type="predicted"/>
<feature type="domain" description="Tyrosine specific protein phosphatases" evidence="1">
    <location>
        <begin position="156"/>
        <end position="213"/>
    </location>
</feature>
<evidence type="ECO:0000313" key="3">
    <source>
        <dbReference type="Proteomes" id="UP000287166"/>
    </source>
</evidence>
<keyword evidence="3" id="KW-1185">Reference proteome</keyword>